<keyword evidence="4" id="KW-1185">Reference proteome</keyword>
<comment type="caution">
    <text evidence="3">The sequence shown here is derived from an EMBL/GenBank/DDBJ whole genome shotgun (WGS) entry which is preliminary data.</text>
</comment>
<feature type="transmembrane region" description="Helical" evidence="2">
    <location>
        <begin position="705"/>
        <end position="725"/>
    </location>
</feature>
<keyword evidence="2" id="KW-0812">Transmembrane</keyword>
<dbReference type="Proteomes" id="UP001183414">
    <property type="component" value="Unassembled WGS sequence"/>
</dbReference>
<evidence type="ECO:0000313" key="4">
    <source>
        <dbReference type="Proteomes" id="UP001183414"/>
    </source>
</evidence>
<proteinExistence type="predicted"/>
<evidence type="ECO:0000313" key="3">
    <source>
        <dbReference type="EMBL" id="MDT0378956.1"/>
    </source>
</evidence>
<feature type="compositionally biased region" description="Low complexity" evidence="1">
    <location>
        <begin position="46"/>
        <end position="55"/>
    </location>
</feature>
<dbReference type="RefSeq" id="WP_311672779.1">
    <property type="nucleotide sequence ID" value="NZ_JAVREQ010000006.1"/>
</dbReference>
<organism evidence="3 4">
    <name type="scientific">Streptomyces hazeniae</name>
    <dbReference type="NCBI Taxonomy" id="3075538"/>
    <lineage>
        <taxon>Bacteria</taxon>
        <taxon>Bacillati</taxon>
        <taxon>Actinomycetota</taxon>
        <taxon>Actinomycetes</taxon>
        <taxon>Kitasatosporales</taxon>
        <taxon>Streptomycetaceae</taxon>
        <taxon>Streptomyces</taxon>
    </lineage>
</organism>
<keyword evidence="2" id="KW-1133">Transmembrane helix</keyword>
<evidence type="ECO:0000256" key="2">
    <source>
        <dbReference type="SAM" id="Phobius"/>
    </source>
</evidence>
<keyword evidence="2" id="KW-0472">Membrane</keyword>
<feature type="region of interest" description="Disordered" evidence="1">
    <location>
        <begin position="731"/>
        <end position="800"/>
    </location>
</feature>
<feature type="compositionally biased region" description="Basic and acidic residues" evidence="1">
    <location>
        <begin position="774"/>
        <end position="800"/>
    </location>
</feature>
<protein>
    <submittedName>
        <fullName evidence="3">DUF6049 family protein</fullName>
    </submittedName>
</protein>
<evidence type="ECO:0000256" key="1">
    <source>
        <dbReference type="SAM" id="MobiDB-lite"/>
    </source>
</evidence>
<accession>A0ABU2NPP8</accession>
<feature type="region of interest" description="Disordered" evidence="1">
    <location>
        <begin position="46"/>
        <end position="65"/>
    </location>
</feature>
<feature type="compositionally biased region" description="Basic and acidic residues" evidence="1">
    <location>
        <begin position="752"/>
        <end position="761"/>
    </location>
</feature>
<sequence length="800" mass="85310">MAEAAEKQHTQTAPTTRRLRRAAVAVLTAAPLLGGLLPAAAAAPQPATAPVTAPGDATRAPAAPQDGGAVEVELTELTPAVPDEDDTLTISGTVTNNGRSRITEGVVDLRVGATLDSRSAMNQAAERTGFTPGVDPAALDDHAAKVPELAPGVTRPFTLEVPVEDLGLESSGIHELGVSYSGHTPSQPFEQILGIQRTFLPWQTSEMDKRTRFTYLWPLISSSHLTARTEADEQQTPIFRSDDLEEAIAPGGRLQQMVQLGKDLPVTWVVDPDLLASVHAMTQPYEVRTEEGETKPGKAQATARQWLSDLTKAVEEDEVVALPFADPDVASLAHRGQAVPDALSRLRSATTLAQKTVGNILYTDFSTDFAWPVEGAVDTSVVDVATSAGADHVIASSESFSDTRNLPYTPAAARPIGGGTTAVVADQGLSEAFEGDLTHAGASTLAVQKFVAHTLAIGMQVPGKQRSVLVAPQRRPTVSQARAMAEAIEALDTHDRWAQPADLTETANARPDPSADRSVPRPGGYPDRLRENELPTEAFRQIHATQGTLEDFLEILAEPDRLRAPVGTATDRALSTSWRGHPGAARDYRESVQDYLVGLTRQIELIDKSDLTLSGRSATLPVTVQNNLAQKVDGLTLHLTSSRSIGLRIEDRMQPVVVDGGHSQSIKFDTTAKANGRTTVTAQLFTKDGKPWGDPVSFQVKVTSITSTVLLVIAAGVGLVVLAGIRMYTQRKRRGPAADPDAPLPEPSGDDEPSHSHENPETHGTQVPDDAEQAGEREQDTRKTDAENGGRTGTGEKVDR</sequence>
<dbReference type="Pfam" id="PF19516">
    <property type="entry name" value="DUF6049"/>
    <property type="match status" value="1"/>
</dbReference>
<gene>
    <name evidence="3" type="ORF">RM572_09245</name>
</gene>
<dbReference type="EMBL" id="JAVREQ010000006">
    <property type="protein sequence ID" value="MDT0378956.1"/>
    <property type="molecule type" value="Genomic_DNA"/>
</dbReference>
<name>A0ABU2NPP8_9ACTN</name>
<dbReference type="InterPro" id="IPR046112">
    <property type="entry name" value="DUF6049"/>
</dbReference>
<reference evidence="4" key="1">
    <citation type="submission" date="2023-07" db="EMBL/GenBank/DDBJ databases">
        <title>30 novel species of actinomycetes from the DSMZ collection.</title>
        <authorList>
            <person name="Nouioui I."/>
        </authorList>
    </citation>
    <scope>NUCLEOTIDE SEQUENCE [LARGE SCALE GENOMIC DNA]</scope>
    <source>
        <strain evidence="4">DSM 42041</strain>
    </source>
</reference>
<feature type="region of interest" description="Disordered" evidence="1">
    <location>
        <begin position="504"/>
        <end position="532"/>
    </location>
</feature>